<dbReference type="EMBL" id="ML978131">
    <property type="protein sequence ID" value="KAF2095705.1"/>
    <property type="molecule type" value="Genomic_DNA"/>
</dbReference>
<accession>A0A9P4I654</accession>
<evidence type="ECO:0000313" key="1">
    <source>
        <dbReference type="EMBL" id="KAF2095705.1"/>
    </source>
</evidence>
<reference evidence="1" key="1">
    <citation type="journal article" date="2020" name="Stud. Mycol.">
        <title>101 Dothideomycetes genomes: a test case for predicting lifestyles and emergence of pathogens.</title>
        <authorList>
            <person name="Haridas S."/>
            <person name="Albert R."/>
            <person name="Binder M."/>
            <person name="Bloem J."/>
            <person name="Labutti K."/>
            <person name="Salamov A."/>
            <person name="Andreopoulos B."/>
            <person name="Baker S."/>
            <person name="Barry K."/>
            <person name="Bills G."/>
            <person name="Bluhm B."/>
            <person name="Cannon C."/>
            <person name="Castanera R."/>
            <person name="Culley D."/>
            <person name="Daum C."/>
            <person name="Ezra D."/>
            <person name="Gonzalez J."/>
            <person name="Henrissat B."/>
            <person name="Kuo A."/>
            <person name="Liang C."/>
            <person name="Lipzen A."/>
            <person name="Lutzoni F."/>
            <person name="Magnuson J."/>
            <person name="Mondo S."/>
            <person name="Nolan M."/>
            <person name="Ohm R."/>
            <person name="Pangilinan J."/>
            <person name="Park H.-J."/>
            <person name="Ramirez L."/>
            <person name="Alfaro M."/>
            <person name="Sun H."/>
            <person name="Tritt A."/>
            <person name="Yoshinaga Y."/>
            <person name="Zwiers L.-H."/>
            <person name="Turgeon B."/>
            <person name="Goodwin S."/>
            <person name="Spatafora J."/>
            <person name="Crous P."/>
            <person name="Grigoriev I."/>
        </authorList>
    </citation>
    <scope>NUCLEOTIDE SEQUENCE</scope>
    <source>
        <strain evidence="1">CBS 133067</strain>
    </source>
</reference>
<proteinExistence type="predicted"/>
<dbReference type="Proteomes" id="UP000799772">
    <property type="component" value="Unassembled WGS sequence"/>
</dbReference>
<sequence>MPLQPRSVPITDSVYQSQFDLDIVISMYNEEPASVVEMLTDLKALPIIQRRSTRIFIYYKGASDLTFNLEHHLENTRLIHRPNIGREGETYLYHILSRRDNLATHTLFLQAHVHNPWEMHRRIDQYFVPSTGMLSLGFSGYTCDCGNCFDRWRWREDRFQSLYADVYNTTCSTALLSYKGQFIASAQRLRGIDATVYQRLHDALVDPESWAHTEPYLQGRPDEMSAPLFGFTLERLWSVLLQCSELDIALKCPTNLSGKRIEGDVSDCQCLDPT</sequence>
<dbReference type="PANTHER" id="PTHR37490">
    <property type="entry name" value="EXPRESSED PROTEIN"/>
    <property type="match status" value="1"/>
</dbReference>
<dbReference type="OrthoDB" id="28755at2759"/>
<protein>
    <submittedName>
        <fullName evidence="1">Uncharacterized protein</fullName>
    </submittedName>
</protein>
<organism evidence="1 2">
    <name type="scientific">Rhizodiscina lignyota</name>
    <dbReference type="NCBI Taxonomy" id="1504668"/>
    <lineage>
        <taxon>Eukaryota</taxon>
        <taxon>Fungi</taxon>
        <taxon>Dikarya</taxon>
        <taxon>Ascomycota</taxon>
        <taxon>Pezizomycotina</taxon>
        <taxon>Dothideomycetes</taxon>
        <taxon>Pleosporomycetidae</taxon>
        <taxon>Aulographales</taxon>
        <taxon>Rhizodiscinaceae</taxon>
        <taxon>Rhizodiscina</taxon>
    </lineage>
</organism>
<dbReference type="PANTHER" id="PTHR37490:SF1">
    <property type="entry name" value="GLYCOSYLTRANSFERASE 2-LIKE DOMAIN-CONTAINING PROTEIN"/>
    <property type="match status" value="1"/>
</dbReference>
<name>A0A9P4I654_9PEZI</name>
<comment type="caution">
    <text evidence="1">The sequence shown here is derived from an EMBL/GenBank/DDBJ whole genome shotgun (WGS) entry which is preliminary data.</text>
</comment>
<keyword evidence="2" id="KW-1185">Reference proteome</keyword>
<gene>
    <name evidence="1" type="ORF">NA57DRAFT_44385</name>
</gene>
<dbReference type="AlphaFoldDB" id="A0A9P4I654"/>
<evidence type="ECO:0000313" key="2">
    <source>
        <dbReference type="Proteomes" id="UP000799772"/>
    </source>
</evidence>